<dbReference type="SMART" id="SM00311">
    <property type="entry name" value="PWI"/>
    <property type="match status" value="1"/>
</dbReference>
<name>A0AAX4PP49_9CHLO</name>
<dbReference type="EMBL" id="CP151519">
    <property type="protein sequence ID" value="WZN67279.1"/>
    <property type="molecule type" value="Genomic_DNA"/>
</dbReference>
<dbReference type="SUPFAM" id="SSF54928">
    <property type="entry name" value="RNA-binding domain, RBD"/>
    <property type="match status" value="1"/>
</dbReference>
<sequence>MVEEVEGAREQGEGQEAMAVGIAATFREDAIALNVPRHTTVYVGRIPKTYDEERVDRLLGACGRVRSFLRATHPETNAAKHYGFCEYRDGLSCMRAIEVLDGLQVEGQLLVVKPNTATERYLNAVKESINDAHQDSGAGRGEAAEGAEDPAASALALESVLSCSAAREAVRDCLGQSSKDFAAAFLDELGRGGGGTERVGPDRKEDDGAEQRQREKEACEKRLREWETENERRLRDRSRARRKEEALTSARHGAIRRDEQMAPGDGAVSGWREPKRLAEERADKKSREDEERAEEARKAERITVTITGKKGSAVAAKGPRVDLGANELVGGGQDLEELRTWVLRETKNLLGEEEQSLCDFVMGKVEQKATAVDLVKELQPFLDDEAPVFVKKLFNRL</sequence>
<evidence type="ECO:0000313" key="6">
    <source>
        <dbReference type="Proteomes" id="UP001472866"/>
    </source>
</evidence>
<evidence type="ECO:0000313" key="5">
    <source>
        <dbReference type="EMBL" id="WZN67279.1"/>
    </source>
</evidence>
<dbReference type="PANTHER" id="PTHR18806">
    <property type="entry name" value="RBM25 PROTEIN"/>
    <property type="match status" value="1"/>
</dbReference>
<evidence type="ECO:0000259" key="4">
    <source>
        <dbReference type="PROSITE" id="PS51025"/>
    </source>
</evidence>
<evidence type="ECO:0000256" key="2">
    <source>
        <dbReference type="SAM" id="MobiDB-lite"/>
    </source>
</evidence>
<feature type="compositionally biased region" description="Basic and acidic residues" evidence="2">
    <location>
        <begin position="272"/>
        <end position="297"/>
    </location>
</feature>
<dbReference type="InterPro" id="IPR052768">
    <property type="entry name" value="RBM25"/>
</dbReference>
<proteinExistence type="predicted"/>
<evidence type="ECO:0000259" key="3">
    <source>
        <dbReference type="PROSITE" id="PS50102"/>
    </source>
</evidence>
<dbReference type="AlphaFoldDB" id="A0AAX4PP49"/>
<dbReference type="InterPro" id="IPR035979">
    <property type="entry name" value="RBD_domain_sf"/>
</dbReference>
<dbReference type="InterPro" id="IPR000504">
    <property type="entry name" value="RRM_dom"/>
</dbReference>
<accession>A0AAX4PP49</accession>
<organism evidence="5 6">
    <name type="scientific">Chloropicon roscoffensis</name>
    <dbReference type="NCBI Taxonomy" id="1461544"/>
    <lineage>
        <taxon>Eukaryota</taxon>
        <taxon>Viridiplantae</taxon>
        <taxon>Chlorophyta</taxon>
        <taxon>Chloropicophyceae</taxon>
        <taxon>Chloropicales</taxon>
        <taxon>Chloropicaceae</taxon>
        <taxon>Chloropicon</taxon>
    </lineage>
</organism>
<dbReference type="PROSITE" id="PS51025">
    <property type="entry name" value="PWI"/>
    <property type="match status" value="1"/>
</dbReference>
<dbReference type="InterPro" id="IPR012677">
    <property type="entry name" value="Nucleotide-bd_a/b_plait_sf"/>
</dbReference>
<feature type="region of interest" description="Disordered" evidence="2">
    <location>
        <begin position="190"/>
        <end position="297"/>
    </location>
</feature>
<reference evidence="5 6" key="1">
    <citation type="submission" date="2024-03" db="EMBL/GenBank/DDBJ databases">
        <title>Complete genome sequence of the green alga Chloropicon roscoffensis RCC1871.</title>
        <authorList>
            <person name="Lemieux C."/>
            <person name="Pombert J.-F."/>
            <person name="Otis C."/>
            <person name="Turmel M."/>
        </authorList>
    </citation>
    <scope>NUCLEOTIDE SEQUENCE [LARGE SCALE GENOMIC DNA]</scope>
    <source>
        <strain evidence="5 6">RCC1871</strain>
    </source>
</reference>
<feature type="domain" description="RRM" evidence="3">
    <location>
        <begin position="39"/>
        <end position="117"/>
    </location>
</feature>
<keyword evidence="1" id="KW-0694">RNA-binding</keyword>
<dbReference type="Proteomes" id="UP001472866">
    <property type="component" value="Chromosome 19"/>
</dbReference>
<dbReference type="GO" id="GO:0005681">
    <property type="term" value="C:spliceosomal complex"/>
    <property type="evidence" value="ECO:0007669"/>
    <property type="project" value="TreeGrafter"/>
</dbReference>
<feature type="domain" description="PWI" evidence="4">
    <location>
        <begin position="325"/>
        <end position="397"/>
    </location>
</feature>
<dbReference type="SMART" id="SM00360">
    <property type="entry name" value="RRM"/>
    <property type="match status" value="1"/>
</dbReference>
<dbReference type="InterPro" id="IPR034268">
    <property type="entry name" value="RBM25_RRM"/>
</dbReference>
<dbReference type="Gene3D" id="1.20.1390.10">
    <property type="entry name" value="PWI domain"/>
    <property type="match status" value="1"/>
</dbReference>
<dbReference type="CDD" id="cd12446">
    <property type="entry name" value="RRM_RBM25"/>
    <property type="match status" value="1"/>
</dbReference>
<evidence type="ECO:0000256" key="1">
    <source>
        <dbReference type="PROSITE-ProRule" id="PRU00176"/>
    </source>
</evidence>
<feature type="compositionally biased region" description="Basic and acidic residues" evidence="2">
    <location>
        <begin position="199"/>
        <end position="234"/>
    </location>
</feature>
<dbReference type="Pfam" id="PF01480">
    <property type="entry name" value="PWI"/>
    <property type="match status" value="1"/>
</dbReference>
<dbReference type="GO" id="GO:0003729">
    <property type="term" value="F:mRNA binding"/>
    <property type="evidence" value="ECO:0007669"/>
    <property type="project" value="TreeGrafter"/>
</dbReference>
<dbReference type="PROSITE" id="PS50102">
    <property type="entry name" value="RRM"/>
    <property type="match status" value="1"/>
</dbReference>
<gene>
    <name evidence="5" type="ORF">HKI87_19g88520</name>
</gene>
<keyword evidence="6" id="KW-1185">Reference proteome</keyword>
<dbReference type="PANTHER" id="PTHR18806:SF4">
    <property type="entry name" value="RNA-BINDING PROTEIN 25"/>
    <property type="match status" value="1"/>
</dbReference>
<dbReference type="Pfam" id="PF00076">
    <property type="entry name" value="RRM_1"/>
    <property type="match status" value="1"/>
</dbReference>
<dbReference type="InterPro" id="IPR002483">
    <property type="entry name" value="PWI_dom"/>
</dbReference>
<protein>
    <submittedName>
        <fullName evidence="5">RRM domain-containing protein</fullName>
    </submittedName>
</protein>
<dbReference type="Gene3D" id="3.30.70.330">
    <property type="match status" value="1"/>
</dbReference>